<dbReference type="Pfam" id="PF00378">
    <property type="entry name" value="ECH_1"/>
    <property type="match status" value="1"/>
</dbReference>
<comment type="caution">
    <text evidence="4">The sequence shown here is derived from an EMBL/GenBank/DDBJ whole genome shotgun (WGS) entry which is preliminary data.</text>
</comment>
<dbReference type="EMBL" id="QKKF02019844">
    <property type="protein sequence ID" value="RZF39627.1"/>
    <property type="molecule type" value="Genomic_DNA"/>
</dbReference>
<evidence type="ECO:0000256" key="2">
    <source>
        <dbReference type="ARBA" id="ARBA00023140"/>
    </source>
</evidence>
<keyword evidence="3" id="KW-0413">Isomerase</keyword>
<dbReference type="OrthoDB" id="409763at2759"/>
<comment type="subcellular location">
    <subcellularLocation>
        <location evidence="1">Peroxisome</location>
    </subcellularLocation>
</comment>
<evidence type="ECO:0000256" key="3">
    <source>
        <dbReference type="ARBA" id="ARBA00023235"/>
    </source>
</evidence>
<gene>
    <name evidence="4" type="ORF">LSTR_LSTR001148</name>
</gene>
<keyword evidence="2" id="KW-0576">Peroxisome</keyword>
<dbReference type="InParanoid" id="A0A482X182"/>
<evidence type="ECO:0000313" key="4">
    <source>
        <dbReference type="EMBL" id="RZF39627.1"/>
    </source>
</evidence>
<dbReference type="InterPro" id="IPR029045">
    <property type="entry name" value="ClpP/crotonase-like_dom_sf"/>
</dbReference>
<dbReference type="GO" id="GO:0005777">
    <property type="term" value="C:peroxisome"/>
    <property type="evidence" value="ECO:0007669"/>
    <property type="project" value="UniProtKB-SubCell"/>
</dbReference>
<name>A0A482X182_LAOST</name>
<protein>
    <submittedName>
        <fullName evidence="4">Uncharacterized protein</fullName>
    </submittedName>
</protein>
<dbReference type="Proteomes" id="UP000291343">
    <property type="component" value="Unassembled WGS sequence"/>
</dbReference>
<dbReference type="SMR" id="A0A482X182"/>
<dbReference type="AlphaFoldDB" id="A0A482X182"/>
<dbReference type="PANTHER" id="PTHR43684:SF1">
    <property type="entry name" value="ENOYL-COA DELTA ISOMERASE 2"/>
    <property type="match status" value="1"/>
</dbReference>
<organism evidence="4 5">
    <name type="scientific">Laodelphax striatellus</name>
    <name type="common">Small brown planthopper</name>
    <name type="synonym">Delphax striatella</name>
    <dbReference type="NCBI Taxonomy" id="195883"/>
    <lineage>
        <taxon>Eukaryota</taxon>
        <taxon>Metazoa</taxon>
        <taxon>Ecdysozoa</taxon>
        <taxon>Arthropoda</taxon>
        <taxon>Hexapoda</taxon>
        <taxon>Insecta</taxon>
        <taxon>Pterygota</taxon>
        <taxon>Neoptera</taxon>
        <taxon>Paraneoptera</taxon>
        <taxon>Hemiptera</taxon>
        <taxon>Auchenorrhyncha</taxon>
        <taxon>Fulgoroidea</taxon>
        <taxon>Delphacidae</taxon>
        <taxon>Criomorphinae</taxon>
        <taxon>Laodelphax</taxon>
    </lineage>
</organism>
<accession>A0A482X182</accession>
<sequence length="130" mass="13894">MYEGITKALNSSSNDESVVATVITGSGDFYSSGNDIKGYMTDGFDFEKQSQEAATILERFVASFVNHSKILIAVVNGPAIGIAATTLALCDYVIASDKAYFYTPFTSLGLSPEGCSTHTFPRLLGTRKVT</sequence>
<proteinExistence type="predicted"/>
<dbReference type="Gene3D" id="3.90.226.10">
    <property type="entry name" value="2-enoyl-CoA Hydratase, Chain A, domain 1"/>
    <property type="match status" value="1"/>
</dbReference>
<dbReference type="InterPro" id="IPR051053">
    <property type="entry name" value="ECH/Chromodomain_protein"/>
</dbReference>
<dbReference type="PANTHER" id="PTHR43684">
    <property type="match status" value="1"/>
</dbReference>
<dbReference type="SUPFAM" id="SSF52096">
    <property type="entry name" value="ClpP/crotonase"/>
    <property type="match status" value="1"/>
</dbReference>
<dbReference type="InterPro" id="IPR001753">
    <property type="entry name" value="Enoyl-CoA_hydra/iso"/>
</dbReference>
<dbReference type="CDD" id="cd06558">
    <property type="entry name" value="crotonase-like"/>
    <property type="match status" value="1"/>
</dbReference>
<reference evidence="4 5" key="1">
    <citation type="journal article" date="2017" name="Gigascience">
        <title>Genome sequence of the small brown planthopper, Laodelphax striatellus.</title>
        <authorList>
            <person name="Zhu J."/>
            <person name="Jiang F."/>
            <person name="Wang X."/>
            <person name="Yang P."/>
            <person name="Bao Y."/>
            <person name="Zhao W."/>
            <person name="Wang W."/>
            <person name="Lu H."/>
            <person name="Wang Q."/>
            <person name="Cui N."/>
            <person name="Li J."/>
            <person name="Chen X."/>
            <person name="Luo L."/>
            <person name="Yu J."/>
            <person name="Kang L."/>
            <person name="Cui F."/>
        </authorList>
    </citation>
    <scope>NUCLEOTIDE SEQUENCE [LARGE SCALE GENOMIC DNA]</scope>
    <source>
        <strain evidence="4">Lst14</strain>
    </source>
</reference>
<dbReference type="GO" id="GO:0004165">
    <property type="term" value="F:delta(3)-delta(2)-enoyl-CoA isomerase activity"/>
    <property type="evidence" value="ECO:0007669"/>
    <property type="project" value="UniProtKB-ARBA"/>
</dbReference>
<keyword evidence="5" id="KW-1185">Reference proteome</keyword>
<evidence type="ECO:0000313" key="5">
    <source>
        <dbReference type="Proteomes" id="UP000291343"/>
    </source>
</evidence>
<evidence type="ECO:0000256" key="1">
    <source>
        <dbReference type="ARBA" id="ARBA00004275"/>
    </source>
</evidence>
<dbReference type="STRING" id="195883.A0A482X182"/>